<keyword evidence="1" id="KW-0812">Transmembrane</keyword>
<evidence type="ECO:0000313" key="3">
    <source>
        <dbReference type="Proteomes" id="UP000326500"/>
    </source>
</evidence>
<feature type="transmembrane region" description="Helical" evidence="1">
    <location>
        <begin position="339"/>
        <end position="357"/>
    </location>
</feature>
<dbReference type="Proteomes" id="UP000326500">
    <property type="component" value="Unassembled WGS sequence"/>
</dbReference>
<proteinExistence type="predicted"/>
<sequence length="360" mass="37876">MKRIAWLTVIAAMLLVSTASAAYVAISAPQTVNVGEPLEVTGTTIAQGLTRPSLNPGFSTEIVLYYAQHTKREVDRKTIVVQQDGSFSTTFETEGLAVGLYSIELVDPTRTTFGSSSKIRQLVTLVDRSGSLTVTSPLNQDFDGYLDLQGAVSGIGSSGIQIQVEHDGFIVYGPEFISTDADGRFDTAVPISSGGSYKVTFADIDGYIDSQDFVVSGAPTPTSIPGISASAPASRSAPAYFEIDTRSGTVAIATSAGIDWVVEYIDEDERHHKVNNKGLLEPETAEFAARGGVVYVKVYPMSYNDSGTVQISATNAKSVRVSKAAPALFGDATPTPAQAAPLPAALALIALVAVILARRG</sequence>
<evidence type="ECO:0000256" key="1">
    <source>
        <dbReference type="SAM" id="Phobius"/>
    </source>
</evidence>
<dbReference type="AlphaFoldDB" id="A0A1G9AIH4"/>
<keyword evidence="1" id="KW-0472">Membrane</keyword>
<dbReference type="OrthoDB" id="116923at2157"/>
<protein>
    <submittedName>
        <fullName evidence="2">Uncharacterized protein</fullName>
    </submittedName>
</protein>
<dbReference type="RefSeq" id="WP_066954430.1">
    <property type="nucleotide sequence ID" value="NZ_BCNX01000003.1"/>
</dbReference>
<evidence type="ECO:0000313" key="2">
    <source>
        <dbReference type="EMBL" id="SDK27142.1"/>
    </source>
</evidence>
<keyword evidence="1" id="KW-1133">Transmembrane helix</keyword>
<reference evidence="2 3" key="1">
    <citation type="submission" date="2016-10" db="EMBL/GenBank/DDBJ databases">
        <authorList>
            <person name="Varghese N."/>
            <person name="Submissions S."/>
        </authorList>
    </citation>
    <scope>NUCLEOTIDE SEQUENCE [LARGE SCALE GENOMIC DNA]</scope>
    <source>
        <strain evidence="2 3">DSM 2373</strain>
    </source>
</reference>
<organism evidence="2 3">
    <name type="scientific">Methanoculleus thermophilus</name>
    <dbReference type="NCBI Taxonomy" id="2200"/>
    <lineage>
        <taxon>Archaea</taxon>
        <taxon>Methanobacteriati</taxon>
        <taxon>Methanobacteriota</taxon>
        <taxon>Stenosarchaea group</taxon>
        <taxon>Methanomicrobia</taxon>
        <taxon>Methanomicrobiales</taxon>
        <taxon>Methanomicrobiaceae</taxon>
        <taxon>Methanoculleus</taxon>
    </lineage>
</organism>
<keyword evidence="3" id="KW-1185">Reference proteome</keyword>
<accession>A0A1G9AIH4</accession>
<dbReference type="EMBL" id="FNFT01000006">
    <property type="protein sequence ID" value="SDK27142.1"/>
    <property type="molecule type" value="Genomic_DNA"/>
</dbReference>
<name>A0A1G9AIH4_9EURY</name>
<gene>
    <name evidence="2" type="ORF">SAMN04488571_10683</name>
</gene>